<dbReference type="SMART" id="SM00116">
    <property type="entry name" value="CBS"/>
    <property type="match status" value="2"/>
</dbReference>
<dbReference type="InterPro" id="IPR002078">
    <property type="entry name" value="Sigma_54_int"/>
</dbReference>
<dbReference type="CDD" id="cd02205">
    <property type="entry name" value="CBS_pair_SF"/>
    <property type="match status" value="2"/>
</dbReference>
<dbReference type="CDD" id="cd00130">
    <property type="entry name" value="PAS"/>
    <property type="match status" value="1"/>
</dbReference>
<keyword evidence="3" id="KW-0805">Transcription regulation</keyword>
<dbReference type="PROSITE" id="PS50112">
    <property type="entry name" value="PAS"/>
    <property type="match status" value="1"/>
</dbReference>
<keyword evidence="6" id="KW-0129">CBS domain</keyword>
<evidence type="ECO:0000256" key="2">
    <source>
        <dbReference type="ARBA" id="ARBA00022840"/>
    </source>
</evidence>
<dbReference type="Gene3D" id="3.30.450.20">
    <property type="entry name" value="PAS domain"/>
    <property type="match status" value="1"/>
</dbReference>
<dbReference type="InterPro" id="IPR025944">
    <property type="entry name" value="Sigma_54_int_dom_CS"/>
</dbReference>
<dbReference type="PROSITE" id="PS00688">
    <property type="entry name" value="SIGMA54_INTERACT_3"/>
    <property type="match status" value="1"/>
</dbReference>
<dbReference type="PROSITE" id="PS50045">
    <property type="entry name" value="SIGMA54_INTERACT_4"/>
    <property type="match status" value="1"/>
</dbReference>
<dbReference type="Pfam" id="PF00158">
    <property type="entry name" value="Sigma54_activat"/>
    <property type="match status" value="1"/>
</dbReference>
<dbReference type="Pfam" id="PF00989">
    <property type="entry name" value="PAS"/>
    <property type="match status" value="1"/>
</dbReference>
<dbReference type="InterPro" id="IPR025943">
    <property type="entry name" value="Sigma_54_int_dom_ATP-bd_2"/>
</dbReference>
<dbReference type="InterPro" id="IPR035965">
    <property type="entry name" value="PAS-like_dom_sf"/>
</dbReference>
<dbReference type="Pfam" id="PF25601">
    <property type="entry name" value="AAA_lid_14"/>
    <property type="match status" value="1"/>
</dbReference>
<accession>A0ABW5TEW8</accession>
<feature type="domain" description="PAS" evidence="8">
    <location>
        <begin position="145"/>
        <end position="196"/>
    </location>
</feature>
<dbReference type="PANTHER" id="PTHR32071:SF57">
    <property type="entry name" value="C4-DICARBOXYLATE TRANSPORT TRANSCRIPTIONAL REGULATORY PROTEIN DCTD"/>
    <property type="match status" value="1"/>
</dbReference>
<dbReference type="InterPro" id="IPR009057">
    <property type="entry name" value="Homeodomain-like_sf"/>
</dbReference>
<gene>
    <name evidence="10" type="ORF">ACFSR0_00095</name>
</gene>
<keyword evidence="4" id="KW-0238">DNA-binding</keyword>
<dbReference type="SUPFAM" id="SSF55785">
    <property type="entry name" value="PYP-like sensor domain (PAS domain)"/>
    <property type="match status" value="1"/>
</dbReference>
<evidence type="ECO:0000259" key="7">
    <source>
        <dbReference type="PROSITE" id="PS50045"/>
    </source>
</evidence>
<evidence type="ECO:0000313" key="10">
    <source>
        <dbReference type="EMBL" id="MFD2727842.1"/>
    </source>
</evidence>
<name>A0ABW5TEW8_9ENTE</name>
<dbReference type="Pfam" id="PF00571">
    <property type="entry name" value="CBS"/>
    <property type="match status" value="2"/>
</dbReference>
<dbReference type="EMBL" id="JBHUMO010000001">
    <property type="protein sequence ID" value="MFD2727842.1"/>
    <property type="molecule type" value="Genomic_DNA"/>
</dbReference>
<dbReference type="PROSITE" id="PS51371">
    <property type="entry name" value="CBS"/>
    <property type="match status" value="1"/>
</dbReference>
<evidence type="ECO:0000256" key="5">
    <source>
        <dbReference type="ARBA" id="ARBA00023163"/>
    </source>
</evidence>
<keyword evidence="11" id="KW-1185">Reference proteome</keyword>
<dbReference type="PROSITE" id="PS00676">
    <property type="entry name" value="SIGMA54_INTERACT_2"/>
    <property type="match status" value="1"/>
</dbReference>
<feature type="domain" description="CBS" evidence="9">
    <location>
        <begin position="22"/>
        <end position="78"/>
    </location>
</feature>
<dbReference type="InterPro" id="IPR002197">
    <property type="entry name" value="HTH_Fis"/>
</dbReference>
<proteinExistence type="predicted"/>
<evidence type="ECO:0000259" key="8">
    <source>
        <dbReference type="PROSITE" id="PS50112"/>
    </source>
</evidence>
<evidence type="ECO:0000256" key="3">
    <source>
        <dbReference type="ARBA" id="ARBA00023015"/>
    </source>
</evidence>
<evidence type="ECO:0000256" key="4">
    <source>
        <dbReference type="ARBA" id="ARBA00023125"/>
    </source>
</evidence>
<protein>
    <submittedName>
        <fullName evidence="10">Sigma 54-interacting transcriptional regulator</fullName>
    </submittedName>
</protein>
<dbReference type="InterPro" id="IPR000644">
    <property type="entry name" value="CBS_dom"/>
</dbReference>
<dbReference type="Pfam" id="PF02954">
    <property type="entry name" value="HTH_8"/>
    <property type="match status" value="1"/>
</dbReference>
<dbReference type="Gene3D" id="1.10.10.60">
    <property type="entry name" value="Homeodomain-like"/>
    <property type="match status" value="1"/>
</dbReference>
<dbReference type="SMART" id="SM00382">
    <property type="entry name" value="AAA"/>
    <property type="match status" value="1"/>
</dbReference>
<dbReference type="Gene3D" id="3.10.580.10">
    <property type="entry name" value="CBS-domain"/>
    <property type="match status" value="1"/>
</dbReference>
<sequence length="588" mass="66271">MQRIQSSGPEQIHTQNTVSKWMTQEPITIHPNQTIDEAIALFSYHNFYGIPVISENHFLEGMLTKTTIMNALFENKPTKDAVSTIMETTFDAVFPMDPLEKALSMHEGCLPVINDYQQLVGIVTRTDILKARAVQIDTAKHSLTTMSVLQQILDNSYEGIVVVDTRGIITEINDAYCKLLGKKKEFVLQKPVQEVIENTRLHIICQNGEEERNQIQIINGQSLIVHRYPLYENHLLVGATGVLIYRNIDEMYAVTNRLTEEFHDPKTGASSRTSYYLDKIIGHSSISNQLKKRISKIAPLPSNVLITGESGTGKELCAQTIHQLSPAAAGNFVAINCSAIPESLLESELFGYVSGAFTGALKTGKKGKFEQAENGTIFLDEIGDMPLAMQAKLLRVLQEKTIEPVGADYSKKINVRVIAATNQNLREQITRKKFREDLFYRLNVLPIELPSLRENPEDLPILLDHFLTEAARYLHKKVPILDEDARKCLYHYNYPGNIRELANLCESLVGLCENNQVTFTDLPTTIRETWQTYTKHSDSPITNSKNEAEKKLIRQTLAEVNGNKTNCAKKLGISRASLYNKMKRHNLL</sequence>
<dbReference type="InterPro" id="IPR000014">
    <property type="entry name" value="PAS"/>
</dbReference>
<dbReference type="CDD" id="cd00009">
    <property type="entry name" value="AAA"/>
    <property type="match status" value="1"/>
</dbReference>
<dbReference type="PRINTS" id="PR01590">
    <property type="entry name" value="HTHFIS"/>
</dbReference>
<dbReference type="PANTHER" id="PTHR32071">
    <property type="entry name" value="TRANSCRIPTIONAL REGULATORY PROTEIN"/>
    <property type="match status" value="1"/>
</dbReference>
<feature type="domain" description="Sigma-54 factor interaction" evidence="7">
    <location>
        <begin position="280"/>
        <end position="510"/>
    </location>
</feature>
<dbReference type="SMART" id="SM00091">
    <property type="entry name" value="PAS"/>
    <property type="match status" value="1"/>
</dbReference>
<comment type="caution">
    <text evidence="10">The sequence shown here is derived from an EMBL/GenBank/DDBJ whole genome shotgun (WGS) entry which is preliminary data.</text>
</comment>
<organism evidence="10 11">
    <name type="scientific">Enterococcus camelliae</name>
    <dbReference type="NCBI Taxonomy" id="453959"/>
    <lineage>
        <taxon>Bacteria</taxon>
        <taxon>Bacillati</taxon>
        <taxon>Bacillota</taxon>
        <taxon>Bacilli</taxon>
        <taxon>Lactobacillales</taxon>
        <taxon>Enterococcaceae</taxon>
        <taxon>Enterococcus</taxon>
    </lineage>
</organism>
<evidence type="ECO:0000313" key="11">
    <source>
        <dbReference type="Proteomes" id="UP001597427"/>
    </source>
</evidence>
<dbReference type="Gene3D" id="1.10.8.60">
    <property type="match status" value="1"/>
</dbReference>
<dbReference type="Proteomes" id="UP001597427">
    <property type="component" value="Unassembled WGS sequence"/>
</dbReference>
<dbReference type="InterPro" id="IPR003593">
    <property type="entry name" value="AAA+_ATPase"/>
</dbReference>
<dbReference type="InterPro" id="IPR058031">
    <property type="entry name" value="AAA_lid_NorR"/>
</dbReference>
<evidence type="ECO:0000256" key="1">
    <source>
        <dbReference type="ARBA" id="ARBA00022741"/>
    </source>
</evidence>
<dbReference type="SUPFAM" id="SSF54631">
    <property type="entry name" value="CBS-domain pair"/>
    <property type="match status" value="1"/>
</dbReference>
<dbReference type="Gene3D" id="3.40.50.300">
    <property type="entry name" value="P-loop containing nucleotide triphosphate hydrolases"/>
    <property type="match status" value="1"/>
</dbReference>
<keyword evidence="5" id="KW-0804">Transcription</keyword>
<dbReference type="InterPro" id="IPR013767">
    <property type="entry name" value="PAS_fold"/>
</dbReference>
<keyword evidence="1" id="KW-0547">Nucleotide-binding</keyword>
<dbReference type="InterPro" id="IPR046342">
    <property type="entry name" value="CBS_dom_sf"/>
</dbReference>
<evidence type="ECO:0000259" key="9">
    <source>
        <dbReference type="PROSITE" id="PS51371"/>
    </source>
</evidence>
<dbReference type="InterPro" id="IPR027417">
    <property type="entry name" value="P-loop_NTPase"/>
</dbReference>
<keyword evidence="2" id="KW-0067">ATP-binding</keyword>
<dbReference type="NCBIfam" id="TIGR00229">
    <property type="entry name" value="sensory_box"/>
    <property type="match status" value="1"/>
</dbReference>
<reference evidence="11" key="1">
    <citation type="journal article" date="2019" name="Int. J. Syst. Evol. Microbiol.">
        <title>The Global Catalogue of Microorganisms (GCM) 10K type strain sequencing project: providing services to taxonomists for standard genome sequencing and annotation.</title>
        <authorList>
            <consortium name="The Broad Institute Genomics Platform"/>
            <consortium name="The Broad Institute Genome Sequencing Center for Infectious Disease"/>
            <person name="Wu L."/>
            <person name="Ma J."/>
        </authorList>
    </citation>
    <scope>NUCLEOTIDE SEQUENCE [LARGE SCALE GENOMIC DNA]</scope>
    <source>
        <strain evidence="11">TISTR 932</strain>
    </source>
</reference>
<evidence type="ECO:0000256" key="6">
    <source>
        <dbReference type="PROSITE-ProRule" id="PRU00703"/>
    </source>
</evidence>
<dbReference type="SUPFAM" id="SSF46689">
    <property type="entry name" value="Homeodomain-like"/>
    <property type="match status" value="1"/>
</dbReference>
<dbReference type="SUPFAM" id="SSF52540">
    <property type="entry name" value="P-loop containing nucleoside triphosphate hydrolases"/>
    <property type="match status" value="1"/>
</dbReference>
<dbReference type="RefSeq" id="WP_379978669.1">
    <property type="nucleotide sequence ID" value="NZ_JBHUMO010000001.1"/>
</dbReference>